<dbReference type="Pfam" id="PF13385">
    <property type="entry name" value="Laminin_G_3"/>
    <property type="match status" value="2"/>
</dbReference>
<organism evidence="1 2">
    <name type="scientific">Capsulimonas corticalis</name>
    <dbReference type="NCBI Taxonomy" id="2219043"/>
    <lineage>
        <taxon>Bacteria</taxon>
        <taxon>Bacillati</taxon>
        <taxon>Armatimonadota</taxon>
        <taxon>Armatimonadia</taxon>
        <taxon>Capsulimonadales</taxon>
        <taxon>Capsulimonadaceae</taxon>
        <taxon>Capsulimonas</taxon>
    </lineage>
</organism>
<dbReference type="InterPro" id="IPR006626">
    <property type="entry name" value="PbH1"/>
</dbReference>
<dbReference type="Gene3D" id="2.60.120.200">
    <property type="match status" value="2"/>
</dbReference>
<dbReference type="InterPro" id="IPR012334">
    <property type="entry name" value="Pectin_lyas_fold"/>
</dbReference>
<dbReference type="Pfam" id="PF13229">
    <property type="entry name" value="Beta_helix"/>
    <property type="match status" value="1"/>
</dbReference>
<dbReference type="InterPro" id="IPR039448">
    <property type="entry name" value="Beta_helix"/>
</dbReference>
<dbReference type="InterPro" id="IPR042837">
    <property type="entry name" value="PTX3"/>
</dbReference>
<dbReference type="InterPro" id="IPR035992">
    <property type="entry name" value="Ricin_B-like_lectins"/>
</dbReference>
<dbReference type="SMART" id="SM00560">
    <property type="entry name" value="LamGL"/>
    <property type="match status" value="2"/>
</dbReference>
<dbReference type="SMART" id="SM00710">
    <property type="entry name" value="PbH1"/>
    <property type="match status" value="5"/>
</dbReference>
<dbReference type="SUPFAM" id="SSF50370">
    <property type="entry name" value="Ricin B-like lectins"/>
    <property type="match status" value="1"/>
</dbReference>
<dbReference type="Gene3D" id="2.160.20.10">
    <property type="entry name" value="Single-stranded right-handed beta-helix, Pectin lyase-like"/>
    <property type="match status" value="1"/>
</dbReference>
<reference evidence="1 2" key="1">
    <citation type="journal article" date="2019" name="Int. J. Syst. Evol. Microbiol.">
        <title>Capsulimonas corticalis gen. nov., sp. nov., an aerobic capsulated bacterium, of a novel bacterial order, Capsulimonadales ord. nov., of the class Armatimonadia of the phylum Armatimonadetes.</title>
        <authorList>
            <person name="Li J."/>
            <person name="Kudo C."/>
            <person name="Tonouchi A."/>
        </authorList>
    </citation>
    <scope>NUCLEOTIDE SEQUENCE [LARGE SCALE GENOMIC DNA]</scope>
    <source>
        <strain evidence="1 2">AX-7</strain>
    </source>
</reference>
<dbReference type="InterPro" id="IPR013320">
    <property type="entry name" value="ConA-like_dom_sf"/>
</dbReference>
<dbReference type="InterPro" id="IPR006558">
    <property type="entry name" value="LamG-like"/>
</dbReference>
<dbReference type="PANTHER" id="PTHR46943">
    <property type="entry name" value="PENTRAXIN-RELATED PROTEIN PTX3"/>
    <property type="match status" value="1"/>
</dbReference>
<dbReference type="EMBL" id="AP025739">
    <property type="protein sequence ID" value="BDI32682.1"/>
    <property type="molecule type" value="Genomic_DNA"/>
</dbReference>
<protein>
    <submittedName>
        <fullName evidence="1">Uncharacterized protein</fullName>
    </submittedName>
</protein>
<dbReference type="KEGG" id="ccot:CCAX7_47330"/>
<dbReference type="PANTHER" id="PTHR46943:SF1">
    <property type="entry name" value="PENTRAXIN-RELATED PROTEIN PTX3"/>
    <property type="match status" value="1"/>
</dbReference>
<evidence type="ECO:0000313" key="2">
    <source>
        <dbReference type="Proteomes" id="UP000287394"/>
    </source>
</evidence>
<dbReference type="RefSeq" id="WP_119319613.1">
    <property type="nucleotide sequence ID" value="NZ_AP025739.1"/>
</dbReference>
<keyword evidence="2" id="KW-1185">Reference proteome</keyword>
<dbReference type="PROSITE" id="PS50231">
    <property type="entry name" value="RICIN_B_LECTIN"/>
    <property type="match status" value="1"/>
</dbReference>
<dbReference type="Proteomes" id="UP000287394">
    <property type="component" value="Chromosome"/>
</dbReference>
<name>A0A402CQF0_9BACT</name>
<dbReference type="SUPFAM" id="SSF51126">
    <property type="entry name" value="Pectin lyase-like"/>
    <property type="match status" value="2"/>
</dbReference>
<evidence type="ECO:0000313" key="1">
    <source>
        <dbReference type="EMBL" id="BDI32682.1"/>
    </source>
</evidence>
<accession>A0A402CQF0</accession>
<dbReference type="InterPro" id="IPR011050">
    <property type="entry name" value="Pectin_lyase_fold/virulence"/>
</dbReference>
<dbReference type="GO" id="GO:0001849">
    <property type="term" value="F:complement component C1q complex binding"/>
    <property type="evidence" value="ECO:0007669"/>
    <property type="project" value="TreeGrafter"/>
</dbReference>
<dbReference type="InterPro" id="IPR000772">
    <property type="entry name" value="Ricin_B_lectin"/>
</dbReference>
<dbReference type="OrthoDB" id="176279at2"/>
<dbReference type="Pfam" id="PF14200">
    <property type="entry name" value="RicinB_lectin_2"/>
    <property type="match status" value="1"/>
</dbReference>
<dbReference type="SUPFAM" id="SSF49899">
    <property type="entry name" value="Concanavalin A-like lectins/glucanases"/>
    <property type="match status" value="2"/>
</dbReference>
<dbReference type="AlphaFoldDB" id="A0A402CQF0"/>
<dbReference type="GO" id="GO:0005615">
    <property type="term" value="C:extracellular space"/>
    <property type="evidence" value="ECO:0007669"/>
    <property type="project" value="TreeGrafter"/>
</dbReference>
<dbReference type="Gene3D" id="2.80.10.50">
    <property type="match status" value="1"/>
</dbReference>
<dbReference type="GO" id="GO:0006955">
    <property type="term" value="P:immune response"/>
    <property type="evidence" value="ECO:0007669"/>
    <property type="project" value="InterPro"/>
</dbReference>
<proteinExistence type="predicted"/>
<sequence length="1177" mass="123148">MIAIHFAPKRMFIRATLLLMGLIVPVVVRAYPTVGSTSNPGGLLASIQNAYNSGTGGVVIAPGTYNLPAPSGYWCLDFNNMANFVIQAKNVTLLMADGVHGGMHFGNCQNVTLDGLVANGCTFTTLKPNFTQGSILSGGSDAAGSYLDVQIDAGYPSDLNNTAVFTPYDGTTFALGYNFDKNSRRYKTKEIDFGVRSAAVLDFASRKWRFHVDNSAVLPGNGLNAIGDPICLIGAMPHGIGLDNCTVTLKNLNLPWGDNGSYEGGGGPNRWINVRGTYQTKPSGATATALMGFNGVNVGSEHVGPDVEGCAFEGAPDDMWNLHAAFEQVGSISGMTLTVGAANFRNDIQNGDTLRFYDQKLNLIDTAQVTSAPLPVSFTQPFSSHWGEFQNASSVGYYTLSLSHAVTAPYDTLVEDASACCAGAKFLNNRITNIRSCGLLLKGDNPDVENNMIDGCSGAGVAIFCSTGWGEAGFVHGATIKNNTIMNCGYWDREDLWTAGALTVGMDPDDDTITGEDHQNILIQNNTFDNNAGVDLSVKHAAHVRILGNTFQNTHFAGLRPGVWTGFDPGSVIWLGQCQDITLARNTVSNLGPSATALVTAAATALAVHGIGSGVTQMGKTFTLVNRDSSLLLDTTGDGVQALQWVVNDAPSQHWTFAAAGGGYFTAANASNGKLLGVNNSLATGQRLQNETANSSASQQWSFAPADHGYGALVNKNSLLSGSINLATNGGAPVTQQLASSRIDQQWSLRFLDDAAAYYAFNDNGGAAAADNSGHGNNGALIGGAGWTLGLGGSAASLSGSGQYVDLSRPVLNTAQSFSVSCWVKLNAITNWQTFASQTIGNTASFFLQLRADGHFGFTTFAADNYTNGVTAASTFTPQPGVWYHLAGVYNQPLQQIKLYVNGVLQSAQYNAVTASAPGHTLLGSAFGGGAPTDFVGGAIEDTRLYQRALLDSDVTNLAQTFSVPIPPAQCETLFDENSGTTADDASGHGKIGALIGGAGWTDGVLGAAVNLSGAGQYVSLNGPAINTSQSFTVAAWVKLNALGGYQTILSQDGANISAFFLQARSDNHFIFIVPQTDSTGSSLAGAWAPTAAITGQWTQLIGVYDASNGLVKLYINGVLTASTSCPGAFAAAGGAQIGRGKWNGPVDFWNGAIDSVREYQRAFSDADALSYYNTGQ</sequence>
<gene>
    <name evidence="1" type="ORF">CCAX7_47330</name>
</gene>